<organism evidence="1 2">
    <name type="scientific">Crepidotus variabilis</name>
    <dbReference type="NCBI Taxonomy" id="179855"/>
    <lineage>
        <taxon>Eukaryota</taxon>
        <taxon>Fungi</taxon>
        <taxon>Dikarya</taxon>
        <taxon>Basidiomycota</taxon>
        <taxon>Agaricomycotina</taxon>
        <taxon>Agaricomycetes</taxon>
        <taxon>Agaricomycetidae</taxon>
        <taxon>Agaricales</taxon>
        <taxon>Agaricineae</taxon>
        <taxon>Crepidotaceae</taxon>
        <taxon>Crepidotus</taxon>
    </lineage>
</organism>
<name>A0A9P6EQE3_9AGAR</name>
<dbReference type="EMBL" id="MU157829">
    <property type="protein sequence ID" value="KAF9533227.1"/>
    <property type="molecule type" value="Genomic_DNA"/>
</dbReference>
<feature type="non-terminal residue" evidence="1">
    <location>
        <position position="1"/>
    </location>
</feature>
<gene>
    <name evidence="1" type="ORF">CPB83DRAFT_942961</name>
</gene>
<accession>A0A9P6EQE3</accession>
<evidence type="ECO:0000313" key="2">
    <source>
        <dbReference type="Proteomes" id="UP000807306"/>
    </source>
</evidence>
<protein>
    <submittedName>
        <fullName evidence="1">Uncharacterized protein</fullName>
    </submittedName>
</protein>
<comment type="caution">
    <text evidence="1">The sequence shown here is derived from an EMBL/GenBank/DDBJ whole genome shotgun (WGS) entry which is preliminary data.</text>
</comment>
<dbReference type="AlphaFoldDB" id="A0A9P6EQE3"/>
<reference evidence="1" key="1">
    <citation type="submission" date="2020-11" db="EMBL/GenBank/DDBJ databases">
        <authorList>
            <consortium name="DOE Joint Genome Institute"/>
            <person name="Ahrendt S."/>
            <person name="Riley R."/>
            <person name="Andreopoulos W."/>
            <person name="Labutti K."/>
            <person name="Pangilinan J."/>
            <person name="Ruiz-Duenas F.J."/>
            <person name="Barrasa J.M."/>
            <person name="Sanchez-Garcia M."/>
            <person name="Camarero S."/>
            <person name="Miyauchi S."/>
            <person name="Serrano A."/>
            <person name="Linde D."/>
            <person name="Babiker R."/>
            <person name="Drula E."/>
            <person name="Ayuso-Fernandez I."/>
            <person name="Pacheco R."/>
            <person name="Padilla G."/>
            <person name="Ferreira P."/>
            <person name="Barriuso J."/>
            <person name="Kellner H."/>
            <person name="Castanera R."/>
            <person name="Alfaro M."/>
            <person name="Ramirez L."/>
            <person name="Pisabarro A.G."/>
            <person name="Kuo A."/>
            <person name="Tritt A."/>
            <person name="Lipzen A."/>
            <person name="He G."/>
            <person name="Yan M."/>
            <person name="Ng V."/>
            <person name="Cullen D."/>
            <person name="Martin F."/>
            <person name="Rosso M.-N."/>
            <person name="Henrissat B."/>
            <person name="Hibbett D."/>
            <person name="Martinez A.T."/>
            <person name="Grigoriev I.V."/>
        </authorList>
    </citation>
    <scope>NUCLEOTIDE SEQUENCE</scope>
    <source>
        <strain evidence="1">CBS 506.95</strain>
    </source>
</reference>
<dbReference type="Proteomes" id="UP000807306">
    <property type="component" value="Unassembled WGS sequence"/>
</dbReference>
<proteinExistence type="predicted"/>
<sequence length="113" mass="12295">LLVCNWTSSQQCQRSSTNKCIVSTSEGNNNYLSSNRGVMFDYSKNLIITGGTFTVIRGGSKATLDLLAEKSAPGAFHCSQERSDPPKCLAETRVFVIDNIMEQIDAVVVSCII</sequence>
<dbReference type="OrthoDB" id="2928561at2759"/>
<keyword evidence="2" id="KW-1185">Reference proteome</keyword>
<evidence type="ECO:0000313" key="1">
    <source>
        <dbReference type="EMBL" id="KAF9533227.1"/>
    </source>
</evidence>